<organism evidence="2">
    <name type="scientific">Phenylobacterium glaciei</name>
    <dbReference type="NCBI Taxonomy" id="2803784"/>
    <lineage>
        <taxon>Bacteria</taxon>
        <taxon>Pseudomonadati</taxon>
        <taxon>Pseudomonadota</taxon>
        <taxon>Alphaproteobacteria</taxon>
        <taxon>Caulobacterales</taxon>
        <taxon>Caulobacteraceae</taxon>
        <taxon>Phenylobacterium</taxon>
    </lineage>
</organism>
<keyword evidence="1" id="KW-0732">Signal</keyword>
<feature type="chain" id="PRO_5037767104" evidence="1">
    <location>
        <begin position="21"/>
        <end position="64"/>
    </location>
</feature>
<accession>A0A974P1Q5</accession>
<gene>
    <name evidence="2" type="ORF">JKL49_22630</name>
</gene>
<evidence type="ECO:0000256" key="1">
    <source>
        <dbReference type="SAM" id="SignalP"/>
    </source>
</evidence>
<proteinExistence type="predicted"/>
<feature type="signal peptide" evidence="1">
    <location>
        <begin position="1"/>
        <end position="20"/>
    </location>
</feature>
<dbReference type="AlphaFoldDB" id="A0A974P1Q5"/>
<protein>
    <submittedName>
        <fullName evidence="2">Uncharacterized protein</fullName>
    </submittedName>
</protein>
<name>A0A974P1Q5_9CAUL</name>
<evidence type="ECO:0000313" key="2">
    <source>
        <dbReference type="EMBL" id="QQZ49646.1"/>
    </source>
</evidence>
<dbReference type="EMBL" id="CP068570">
    <property type="protein sequence ID" value="QQZ49646.1"/>
    <property type="molecule type" value="Genomic_DNA"/>
</dbReference>
<reference evidence="2" key="1">
    <citation type="submission" date="2021-01" db="EMBL/GenBank/DDBJ databases">
        <title>Genome sequence of Phenylobacterium sp. 20VBR1 isolated from a valley glaceir, Ny-Alesund, Svalbard.</title>
        <authorList>
            <person name="Thomas F.A."/>
            <person name="Krishnan K.P."/>
            <person name="Sinha R.K."/>
        </authorList>
    </citation>
    <scope>NUCLEOTIDE SEQUENCE</scope>
    <source>
        <strain evidence="2">20VBR1</strain>
    </source>
</reference>
<sequence length="64" mass="6824">MKKLLLATVALAALPTATFASEADGHEVSAIIVTGKAIGYKAVNSVTATKTNTPCWTFRSRSRW</sequence>